<keyword evidence="3" id="KW-1185">Reference proteome</keyword>
<sequence>MMHVEALFSSFPFIYTERLVLRQMDVADAEDIYAFYTDPQVTKHLDWHGPSSIEDTRMLIDSWNQAFADRRLISWGISFYPSESRHIIGTITLMPTRGIFDADHRYPLTVGYDLQTDYWGKGIMSEAMQAVIHFSKTHISPHRIQAEVYPENVASLKLLKKLGFQEEGLLKQYLMHEVTKTFLDVVLLALLLN</sequence>
<dbReference type="PANTHER" id="PTHR43792:SF9">
    <property type="entry name" value="RIBOSOMAL-PROTEIN-ALANINE ACETYLTRANSFERASE"/>
    <property type="match status" value="1"/>
</dbReference>
<accession>A0ABW9U4R4</accession>
<evidence type="ECO:0000259" key="1">
    <source>
        <dbReference type="PROSITE" id="PS51186"/>
    </source>
</evidence>
<dbReference type="Proteomes" id="UP000467637">
    <property type="component" value="Unassembled WGS sequence"/>
</dbReference>
<organism evidence="2 3">
    <name type="scientific">Paenibacillus anseongense</name>
    <dbReference type="NCBI Taxonomy" id="2682845"/>
    <lineage>
        <taxon>Bacteria</taxon>
        <taxon>Bacillati</taxon>
        <taxon>Bacillota</taxon>
        <taxon>Bacilli</taxon>
        <taxon>Bacillales</taxon>
        <taxon>Paenibacillaceae</taxon>
        <taxon>Paenibacillus</taxon>
    </lineage>
</organism>
<protein>
    <submittedName>
        <fullName evidence="2">GNAT family N-acetyltransferase</fullName>
    </submittedName>
</protein>
<comment type="caution">
    <text evidence="2">The sequence shown here is derived from an EMBL/GenBank/DDBJ whole genome shotgun (WGS) entry which is preliminary data.</text>
</comment>
<dbReference type="InterPro" id="IPR000182">
    <property type="entry name" value="GNAT_dom"/>
</dbReference>
<dbReference type="InterPro" id="IPR051531">
    <property type="entry name" value="N-acetyltransferase"/>
</dbReference>
<dbReference type="EMBL" id="WSEM01000006">
    <property type="protein sequence ID" value="MVQ34388.1"/>
    <property type="molecule type" value="Genomic_DNA"/>
</dbReference>
<dbReference type="Pfam" id="PF13302">
    <property type="entry name" value="Acetyltransf_3"/>
    <property type="match status" value="1"/>
</dbReference>
<proteinExistence type="predicted"/>
<dbReference type="PANTHER" id="PTHR43792">
    <property type="entry name" value="GNAT FAMILY, PUTATIVE (AFU_ORTHOLOGUE AFUA_3G00765)-RELATED-RELATED"/>
    <property type="match status" value="1"/>
</dbReference>
<dbReference type="PROSITE" id="PS51186">
    <property type="entry name" value="GNAT"/>
    <property type="match status" value="1"/>
</dbReference>
<evidence type="ECO:0000313" key="3">
    <source>
        <dbReference type="Proteomes" id="UP000467637"/>
    </source>
</evidence>
<dbReference type="RefSeq" id="WP_157318438.1">
    <property type="nucleotide sequence ID" value="NZ_WSEM01000006.1"/>
</dbReference>
<feature type="domain" description="N-acetyltransferase" evidence="1">
    <location>
        <begin position="19"/>
        <end position="193"/>
    </location>
</feature>
<dbReference type="SUPFAM" id="SSF55729">
    <property type="entry name" value="Acyl-CoA N-acyltransferases (Nat)"/>
    <property type="match status" value="1"/>
</dbReference>
<gene>
    <name evidence="2" type="ORF">GON05_06940</name>
</gene>
<dbReference type="Gene3D" id="3.40.630.30">
    <property type="match status" value="1"/>
</dbReference>
<reference evidence="2 3" key="1">
    <citation type="submission" date="2019-12" db="EMBL/GenBank/DDBJ databases">
        <authorList>
            <person name="Huq M.A."/>
        </authorList>
    </citation>
    <scope>NUCLEOTIDE SEQUENCE [LARGE SCALE GENOMIC DNA]</scope>
    <source>
        <strain evidence="2 3">MAH-34</strain>
    </source>
</reference>
<evidence type="ECO:0000313" key="2">
    <source>
        <dbReference type="EMBL" id="MVQ34388.1"/>
    </source>
</evidence>
<dbReference type="InterPro" id="IPR016181">
    <property type="entry name" value="Acyl_CoA_acyltransferase"/>
</dbReference>
<name>A0ABW9U4R4_9BACL</name>